<dbReference type="Proteomes" id="UP000229385">
    <property type="component" value="Unassembled WGS sequence"/>
</dbReference>
<proteinExistence type="predicted"/>
<name>A0A2M7XBG1_9BACT</name>
<organism evidence="1 2">
    <name type="scientific">Candidatus Uhrbacteria bacterium CG_4_9_14_3_um_filter_50_9</name>
    <dbReference type="NCBI Taxonomy" id="1975035"/>
    <lineage>
        <taxon>Bacteria</taxon>
        <taxon>Candidatus Uhriibacteriota</taxon>
    </lineage>
</organism>
<evidence type="ECO:0000313" key="1">
    <source>
        <dbReference type="EMBL" id="PJA45204.1"/>
    </source>
</evidence>
<dbReference type="AlphaFoldDB" id="A0A2M7XBG1"/>
<feature type="non-terminal residue" evidence="1">
    <location>
        <position position="435"/>
    </location>
</feature>
<sequence>MSSTSSEIELGKGYAPKHTVVDRVFVESGIDASVLIKATEGYQDWVVAVDEAIWNELDAGATRVFVKLERVNRHRLDLKVYGNGTGISNDGLPAIVKLMDSPSSRDPNKRGRVGSGSKAFCQHACALTVETVRQGEGSMLHLTYSTEELIELLNATRRVPWQVSEIPAGHEIRGQGTCFTWHDVGGSGISHQTRTAERIIKELHRFLRSDQLRRVTVIDEKGKSHKVEERHLLGQKIEGSSEIEGIGMVTYELAITDELQDLETVRVWAHDPVSILIEFLERIKPTSANVALMNGIRAILCHPQVIGTIAIPSWGEYVIRGYGAGFLQHLYDDDDAIFVFLRWLHDHLCPKVQAILGVNNTRPPSDDETVVAELIRGWQKTGSAPTTTTPELDVSRETLKTSPMRLILEPGDSIWIEVEKAVNSTTYKWNDASSG</sequence>
<comment type="caution">
    <text evidence="1">The sequence shown here is derived from an EMBL/GenBank/DDBJ whole genome shotgun (WGS) entry which is preliminary data.</text>
</comment>
<protein>
    <submittedName>
        <fullName evidence="1">Uncharacterized protein</fullName>
    </submittedName>
</protein>
<reference evidence="2" key="1">
    <citation type="submission" date="2017-09" db="EMBL/GenBank/DDBJ databases">
        <title>Depth-based differentiation of microbial function through sediment-hosted aquifers and enrichment of novel symbionts in the deep terrestrial subsurface.</title>
        <authorList>
            <person name="Probst A.J."/>
            <person name="Ladd B."/>
            <person name="Jarett J.K."/>
            <person name="Geller-Mcgrath D.E."/>
            <person name="Sieber C.M.K."/>
            <person name="Emerson J.B."/>
            <person name="Anantharaman K."/>
            <person name="Thomas B.C."/>
            <person name="Malmstrom R."/>
            <person name="Stieglmeier M."/>
            <person name="Klingl A."/>
            <person name="Woyke T."/>
            <person name="Ryan C.M."/>
            <person name="Banfield J.F."/>
        </authorList>
    </citation>
    <scope>NUCLEOTIDE SEQUENCE [LARGE SCALE GENOMIC DNA]</scope>
</reference>
<gene>
    <name evidence="1" type="ORF">CO174_04540</name>
</gene>
<dbReference type="EMBL" id="PFWU01000047">
    <property type="protein sequence ID" value="PJA45204.1"/>
    <property type="molecule type" value="Genomic_DNA"/>
</dbReference>
<dbReference type="Gene3D" id="3.30.565.10">
    <property type="entry name" value="Histidine kinase-like ATPase, C-terminal domain"/>
    <property type="match status" value="1"/>
</dbReference>
<evidence type="ECO:0000313" key="2">
    <source>
        <dbReference type="Proteomes" id="UP000229385"/>
    </source>
</evidence>
<dbReference type="SUPFAM" id="SSF55874">
    <property type="entry name" value="ATPase domain of HSP90 chaperone/DNA topoisomerase II/histidine kinase"/>
    <property type="match status" value="1"/>
</dbReference>
<dbReference type="InterPro" id="IPR036890">
    <property type="entry name" value="HATPase_C_sf"/>
</dbReference>
<accession>A0A2M7XBG1</accession>
<dbReference type="Pfam" id="PF13589">
    <property type="entry name" value="HATPase_c_3"/>
    <property type="match status" value="1"/>
</dbReference>